<evidence type="ECO:0000313" key="2">
    <source>
        <dbReference type="EMBL" id="MDL4840837.1"/>
    </source>
</evidence>
<reference evidence="2 3" key="1">
    <citation type="submission" date="2023-06" db="EMBL/GenBank/DDBJ databases">
        <title>Aquibacillus rhizosphaerae LR5S19.</title>
        <authorList>
            <person name="Sun J.-Q."/>
        </authorList>
    </citation>
    <scope>NUCLEOTIDE SEQUENCE [LARGE SCALE GENOMIC DNA]</scope>
    <source>
        <strain evidence="2 3">LR5S19</strain>
    </source>
</reference>
<dbReference type="RefSeq" id="WP_285931981.1">
    <property type="nucleotide sequence ID" value="NZ_JASTZU010000034.1"/>
</dbReference>
<gene>
    <name evidence="2" type="ORF">QQS35_10275</name>
</gene>
<sequence>MFDAGVQIINNWKQQTDNLASLFSERKYQQAEKPMVQYIKDFNQALYIVNKQTLHQNIVDFKYKPVNVEERIAFISNQPRQYHSYIQLNELFKELEKIYARATIMEKNKN</sequence>
<dbReference type="Pfam" id="PF21747">
    <property type="entry name" value="YpoC"/>
    <property type="match status" value="1"/>
</dbReference>
<organism evidence="2 3">
    <name type="scientific">Aquibacillus rhizosphaerae</name>
    <dbReference type="NCBI Taxonomy" id="3051431"/>
    <lineage>
        <taxon>Bacteria</taxon>
        <taxon>Bacillati</taxon>
        <taxon>Bacillota</taxon>
        <taxon>Bacilli</taxon>
        <taxon>Bacillales</taxon>
        <taxon>Bacillaceae</taxon>
        <taxon>Aquibacillus</taxon>
    </lineage>
</organism>
<dbReference type="EMBL" id="JASTZU010000034">
    <property type="protein sequence ID" value="MDL4840837.1"/>
    <property type="molecule type" value="Genomic_DNA"/>
</dbReference>
<proteinExistence type="predicted"/>
<protein>
    <recommendedName>
        <fullName evidence="1">YpoC-like domain-containing protein</fullName>
    </recommendedName>
</protein>
<name>A0ABT7L4P5_9BACI</name>
<dbReference type="Proteomes" id="UP001235343">
    <property type="component" value="Unassembled WGS sequence"/>
</dbReference>
<accession>A0ABT7L4P5</accession>
<evidence type="ECO:0000259" key="1">
    <source>
        <dbReference type="Pfam" id="PF21747"/>
    </source>
</evidence>
<comment type="caution">
    <text evidence="2">The sequence shown here is derived from an EMBL/GenBank/DDBJ whole genome shotgun (WGS) entry which is preliminary data.</text>
</comment>
<evidence type="ECO:0000313" key="3">
    <source>
        <dbReference type="Proteomes" id="UP001235343"/>
    </source>
</evidence>
<keyword evidence="3" id="KW-1185">Reference proteome</keyword>
<dbReference type="InterPro" id="IPR048427">
    <property type="entry name" value="YpoC"/>
</dbReference>
<feature type="domain" description="YpoC-like" evidence="1">
    <location>
        <begin position="7"/>
        <end position="107"/>
    </location>
</feature>